<organism evidence="2 3">
    <name type="scientific">Gilvimarinus xylanilyticus</name>
    <dbReference type="NCBI Taxonomy" id="2944139"/>
    <lineage>
        <taxon>Bacteria</taxon>
        <taxon>Pseudomonadati</taxon>
        <taxon>Pseudomonadota</taxon>
        <taxon>Gammaproteobacteria</taxon>
        <taxon>Cellvibrionales</taxon>
        <taxon>Cellvibrionaceae</taxon>
        <taxon>Gilvimarinus</taxon>
    </lineage>
</organism>
<reference evidence="2" key="1">
    <citation type="submission" date="2022-05" db="EMBL/GenBank/DDBJ databases">
        <authorList>
            <person name="Sun H.-N."/>
        </authorList>
    </citation>
    <scope>NUCLEOTIDE SEQUENCE</scope>
    <source>
        <strain evidence="2">HB14</strain>
    </source>
</reference>
<comment type="caution">
    <text evidence="2">The sequence shown here is derived from an EMBL/GenBank/DDBJ whole genome shotgun (WGS) entry which is preliminary data.</text>
</comment>
<evidence type="ECO:0000256" key="1">
    <source>
        <dbReference type="SAM" id="Phobius"/>
    </source>
</evidence>
<proteinExistence type="predicted"/>
<reference evidence="2" key="2">
    <citation type="submission" date="2023-01" db="EMBL/GenBank/DDBJ databases">
        <title>Gilvimarinus xylanilyticus HB14 isolated from Caulerpa lentillifera aquaculture base in Hainan, China.</title>
        <authorList>
            <person name="Zhang Y.-J."/>
        </authorList>
    </citation>
    <scope>NUCLEOTIDE SEQUENCE</scope>
    <source>
        <strain evidence="2">HB14</strain>
    </source>
</reference>
<keyword evidence="1" id="KW-1133">Transmembrane helix</keyword>
<protein>
    <submittedName>
        <fullName evidence="2">DUF4381 domain-containing protein</fullName>
    </submittedName>
</protein>
<feature type="transmembrane region" description="Helical" evidence="1">
    <location>
        <begin position="27"/>
        <end position="47"/>
    </location>
</feature>
<dbReference type="Proteomes" id="UP001139319">
    <property type="component" value="Unassembled WGS sequence"/>
</dbReference>
<dbReference type="Pfam" id="PF14316">
    <property type="entry name" value="DUF4381"/>
    <property type="match status" value="1"/>
</dbReference>
<dbReference type="EMBL" id="JAMFTH010000001">
    <property type="protein sequence ID" value="MCP8898693.1"/>
    <property type="molecule type" value="Genomic_DNA"/>
</dbReference>
<name>A0A9X2KTE7_9GAMM</name>
<keyword evidence="1" id="KW-0472">Membrane</keyword>
<keyword evidence="1" id="KW-0812">Transmembrane</keyword>
<accession>A0A9X2KTE7</accession>
<gene>
    <name evidence="2" type="ORF">M6D89_05200</name>
</gene>
<dbReference type="AlphaFoldDB" id="A0A9X2KTE7"/>
<sequence>MNPSDPLAQLKDIHSPEAIGWWPLAPLWWVIIAIALLAVVALAFALHRLYRANQYRRDALAELRQMPDDKNNQDFARRINTLLKRTAVACYGFERCATLHGQAWVDFLQTSAPRINSANAHVLADAPYHPAPELDQQALRDYAARWIKQHRKNLREANNV</sequence>
<evidence type="ECO:0000313" key="3">
    <source>
        <dbReference type="Proteomes" id="UP001139319"/>
    </source>
</evidence>
<keyword evidence="3" id="KW-1185">Reference proteome</keyword>
<evidence type="ECO:0000313" key="2">
    <source>
        <dbReference type="EMBL" id="MCP8898693.1"/>
    </source>
</evidence>
<dbReference type="RefSeq" id="WP_253966962.1">
    <property type="nucleotide sequence ID" value="NZ_JAMFTH010000001.1"/>
</dbReference>
<dbReference type="InterPro" id="IPR025489">
    <property type="entry name" value="DUF4381"/>
</dbReference>